<dbReference type="Proteomes" id="UP001597375">
    <property type="component" value="Unassembled WGS sequence"/>
</dbReference>
<gene>
    <name evidence="4" type="ORF">ACFSSA_15770</name>
</gene>
<dbReference type="InterPro" id="IPR056823">
    <property type="entry name" value="TEN-like_YD-shell"/>
</dbReference>
<feature type="compositionally biased region" description="Polar residues" evidence="2">
    <location>
        <begin position="931"/>
        <end position="940"/>
    </location>
</feature>
<dbReference type="NCBIfam" id="TIGR01643">
    <property type="entry name" value="YD_repeat_2x"/>
    <property type="match status" value="4"/>
</dbReference>
<dbReference type="Pfam" id="PF25023">
    <property type="entry name" value="TEN_YD-shell"/>
    <property type="match status" value="1"/>
</dbReference>
<dbReference type="InterPro" id="IPR050708">
    <property type="entry name" value="T6SS_VgrG/RHS"/>
</dbReference>
<dbReference type="Gene3D" id="2.180.10.10">
    <property type="entry name" value="RHS repeat-associated core"/>
    <property type="match status" value="3"/>
</dbReference>
<feature type="non-terminal residue" evidence="4">
    <location>
        <position position="1085"/>
    </location>
</feature>
<evidence type="ECO:0000259" key="3">
    <source>
        <dbReference type="Pfam" id="PF25023"/>
    </source>
</evidence>
<reference evidence="5" key="1">
    <citation type="journal article" date="2019" name="Int. J. Syst. Evol. Microbiol.">
        <title>The Global Catalogue of Microorganisms (GCM) 10K type strain sequencing project: providing services to taxonomists for standard genome sequencing and annotation.</title>
        <authorList>
            <consortium name="The Broad Institute Genomics Platform"/>
            <consortium name="The Broad Institute Genome Sequencing Center for Infectious Disease"/>
            <person name="Wu L."/>
            <person name="Ma J."/>
        </authorList>
    </citation>
    <scope>NUCLEOTIDE SEQUENCE [LARGE SCALE GENOMIC DNA]</scope>
    <source>
        <strain evidence="5">CGMCC 4.7106</strain>
    </source>
</reference>
<sequence>MVVFLPGGRRESHRLDAGTGQFIRQARSLSVLVKVSASPLVYELRSNDGSKLTYSRVVGASPYPKLLLTGISDQLGHTVTLSYDGSSRLTGITDALGQTSNLYYTNATFPHLVTKISDPFTSGGQRRSALFEYSASGRLVKITDPMGIESSFGYDALQPDFISSLKTPYGVTTFTTNETTSGGTQFLEVTDPLNRKERVEYRHSFEGILPASDPAEELPDAGLIASKNSYLYYGNTLYWDKKTYAHHTPDPDTGLNYDKATRYKWMWHPTVSYRPIGALSSFKKPFESRIWYEYPGQTIGTYGIAMGDSEQPSKIGRRLGPTETQVDQYEYNDLGNVTKHTDTLGRITESAYAANGIDLLSVKQWNGAAFETLSSFTYASAHLPATITDASGQVTSLTWNANEQIETVTQPGALVTTMNYDVNGFLTSTDGPLAGASDSTSYTYDLYGRTRTVTSPGGHTLTYDYDGLDRPTLVTYPDTTTEQFAYQRGNGNQILDLTHYKDRENRWTLFGYNALRERVSILDPLQRSTILNWCYCGALQDLYDGEGKRTHWDYDISGRMLRKKYADGRETNYTYDLAGRLSTVTDSLDQVKTLSWFKDGNPAGITYSGSVHPTPNVSYTYDPVYGRLSSMTDGTGLTSYTYHPVDGATFGAGGLHTIDGPLANDVIAYTYDALGRLKTRSINGAANTVTIDNYDDLGRVTQLTNPLGTFTHAYDAVNLMLESVSAPNGLTTSLSYLDAIGDFRLESITHQTGGATALSSNAYAYSPNGNIKTWAQTIGAAAANTWEIAYDRADQLEAATLTDPASAILAQHAWRYDKSGNRTSRQNSAQITSTAVNNVNQITSEEAGGWMRVRGETDEPANVKVRSNANPFIPATTDADDGFSAWVETDPGNNTITIEATDTSPNANPQTSTYSVDVTGTSRTPVYDANGNLTDNGTGQTYEWDAENRLLEITYADNSTTAFSYDGLSRRIRLIEKDPLGTTISDKRYLWDGGNQPAEERDATGSTVLRQYHAQGEHVPTATAPLDKLFYTKDHLGSVRELTDGTGTLVTRYAYDMWGKRVKAAIGIDTQGQPFYGTTETEVGY</sequence>
<comment type="caution">
    <text evidence="4">The sequence shown here is derived from an EMBL/GenBank/DDBJ whole genome shotgun (WGS) entry which is preliminary data.</text>
</comment>
<feature type="compositionally biased region" description="Polar residues" evidence="2">
    <location>
        <begin position="901"/>
        <end position="924"/>
    </location>
</feature>
<protein>
    <recommendedName>
        <fullName evidence="3">Teneurin-like YD-shell domain-containing protein</fullName>
    </recommendedName>
</protein>
<dbReference type="EMBL" id="JBHUIT010000035">
    <property type="protein sequence ID" value="MFD2258139.1"/>
    <property type="molecule type" value="Genomic_DNA"/>
</dbReference>
<feature type="domain" description="Teneurin-like YD-shell" evidence="3">
    <location>
        <begin position="329"/>
        <end position="509"/>
    </location>
</feature>
<dbReference type="InterPro" id="IPR031325">
    <property type="entry name" value="RHS_repeat"/>
</dbReference>
<feature type="region of interest" description="Disordered" evidence="2">
    <location>
        <begin position="901"/>
        <end position="940"/>
    </location>
</feature>
<evidence type="ECO:0000313" key="4">
    <source>
        <dbReference type="EMBL" id="MFD2258139.1"/>
    </source>
</evidence>
<evidence type="ECO:0000256" key="1">
    <source>
        <dbReference type="ARBA" id="ARBA00022737"/>
    </source>
</evidence>
<name>A0ABW5DBC5_9BACT</name>
<evidence type="ECO:0000256" key="2">
    <source>
        <dbReference type="SAM" id="MobiDB-lite"/>
    </source>
</evidence>
<keyword evidence="5" id="KW-1185">Reference proteome</keyword>
<keyword evidence="1" id="KW-0677">Repeat</keyword>
<dbReference type="InterPro" id="IPR006530">
    <property type="entry name" value="YD"/>
</dbReference>
<proteinExistence type="predicted"/>
<accession>A0ABW5DBC5</accession>
<evidence type="ECO:0000313" key="5">
    <source>
        <dbReference type="Proteomes" id="UP001597375"/>
    </source>
</evidence>
<dbReference type="PANTHER" id="PTHR32305">
    <property type="match status" value="1"/>
</dbReference>
<dbReference type="Pfam" id="PF05593">
    <property type="entry name" value="RHS_repeat"/>
    <property type="match status" value="4"/>
</dbReference>
<dbReference type="PANTHER" id="PTHR32305:SF15">
    <property type="entry name" value="PROTEIN RHSA-RELATED"/>
    <property type="match status" value="1"/>
</dbReference>
<organism evidence="4 5">
    <name type="scientific">Luteolibacter algae</name>
    <dbReference type="NCBI Taxonomy" id="454151"/>
    <lineage>
        <taxon>Bacteria</taxon>
        <taxon>Pseudomonadati</taxon>
        <taxon>Verrucomicrobiota</taxon>
        <taxon>Verrucomicrobiia</taxon>
        <taxon>Verrucomicrobiales</taxon>
        <taxon>Verrucomicrobiaceae</taxon>
        <taxon>Luteolibacter</taxon>
    </lineage>
</organism>